<sequence>MAKVRPGVICDQLNDAAALREHLAAGGRRAEIVSGLLGPVERYGDAIREGFPKLKRRVAG</sequence>
<name>A0ABX5MBY9_9BURK</name>
<dbReference type="GeneID" id="70360499"/>
<evidence type="ECO:0000313" key="1">
    <source>
        <dbReference type="EMBL" id="PXX05270.1"/>
    </source>
</evidence>
<proteinExistence type="predicted"/>
<accession>A0ABX5MBY9</accession>
<keyword evidence="2" id="KW-1185">Reference proteome</keyword>
<dbReference type="RefSeq" id="WP_237182051.1">
    <property type="nucleotide sequence ID" value="NZ_CAJMYJ010000047.1"/>
</dbReference>
<dbReference type="EMBL" id="QJJV01000042">
    <property type="protein sequence ID" value="PXX05270.1"/>
    <property type="molecule type" value="Genomic_DNA"/>
</dbReference>
<reference evidence="1 2" key="1">
    <citation type="submission" date="2018-05" db="EMBL/GenBank/DDBJ databases">
        <title>Genomic Encyclopedia of Type Strains, Phase IV (KMG-V): Genome sequencing to study the core and pangenomes of soil and plant-associated prokaryotes.</title>
        <authorList>
            <person name="Whitman W."/>
        </authorList>
    </citation>
    <scope>NUCLEOTIDE SEQUENCE [LARGE SCALE GENOMIC DNA]</scope>
    <source>
        <strain evidence="1 2">SIr-6563</strain>
    </source>
</reference>
<comment type="caution">
    <text evidence="1">The sequence shown here is derived from an EMBL/GenBank/DDBJ whole genome shotgun (WGS) entry which is preliminary data.</text>
</comment>
<gene>
    <name evidence="1" type="ORF">C7400_14219</name>
</gene>
<dbReference type="Proteomes" id="UP000247515">
    <property type="component" value="Unassembled WGS sequence"/>
</dbReference>
<evidence type="ECO:0000313" key="2">
    <source>
        <dbReference type="Proteomes" id="UP000247515"/>
    </source>
</evidence>
<organism evidence="1 2">
    <name type="scientific">Paraburkholderia tropica</name>
    <dbReference type="NCBI Taxonomy" id="92647"/>
    <lineage>
        <taxon>Bacteria</taxon>
        <taxon>Pseudomonadati</taxon>
        <taxon>Pseudomonadota</taxon>
        <taxon>Betaproteobacteria</taxon>
        <taxon>Burkholderiales</taxon>
        <taxon>Burkholderiaceae</taxon>
        <taxon>Paraburkholderia</taxon>
    </lineage>
</organism>
<protein>
    <submittedName>
        <fullName evidence="1">Uncharacterized protein</fullName>
    </submittedName>
</protein>